<keyword evidence="5" id="KW-1185">Reference proteome</keyword>
<dbReference type="InterPro" id="IPR003737">
    <property type="entry name" value="GlcNAc_PI_deacetylase-related"/>
</dbReference>
<dbReference type="Gene3D" id="3.40.50.1360">
    <property type="match status" value="1"/>
</dbReference>
<dbReference type="NCBIfam" id="TIGR00502">
    <property type="entry name" value="nagB"/>
    <property type="match status" value="1"/>
</dbReference>
<dbReference type="InterPro" id="IPR024078">
    <property type="entry name" value="LmbE-like_dom_sf"/>
</dbReference>
<dbReference type="EMBL" id="WKJI01000001">
    <property type="protein sequence ID" value="MRX46580.1"/>
    <property type="molecule type" value="Genomic_DNA"/>
</dbReference>
<evidence type="ECO:0000313" key="4">
    <source>
        <dbReference type="EMBL" id="MRX46580.1"/>
    </source>
</evidence>
<dbReference type="Pfam" id="PF02585">
    <property type="entry name" value="PIG-L"/>
    <property type="match status" value="1"/>
</dbReference>
<gene>
    <name evidence="4" type="primary">nagB</name>
    <name evidence="4" type="ORF">GJJ64_05210</name>
</gene>
<dbReference type="EC" id="3.5.99.6" evidence="1"/>
<evidence type="ECO:0000256" key="1">
    <source>
        <dbReference type="NCBIfam" id="TIGR00502"/>
    </source>
</evidence>
<feature type="compositionally biased region" description="Basic and acidic residues" evidence="2">
    <location>
        <begin position="342"/>
        <end position="353"/>
    </location>
</feature>
<reference evidence="4 5" key="1">
    <citation type="submission" date="2019-11" db="EMBL/GenBank/DDBJ databases">
        <authorList>
            <person name="Cheng Q."/>
            <person name="Yang Z."/>
        </authorList>
    </citation>
    <scope>NUCLEOTIDE SEQUENCE [LARGE SCALE GENOMIC DNA]</scope>
    <source>
        <strain evidence="4 5">HX-22-1</strain>
    </source>
</reference>
<evidence type="ECO:0000313" key="5">
    <source>
        <dbReference type="Proteomes" id="UP000462931"/>
    </source>
</evidence>
<dbReference type="GO" id="GO:0006046">
    <property type="term" value="P:N-acetylglucosamine catabolic process"/>
    <property type="evidence" value="ECO:0007669"/>
    <property type="project" value="UniProtKB-UniRule"/>
</dbReference>
<sequence length="639" mass="72427">MSRLNLLEETRFEKLPVSVFDNQHAASINVAQRIANLIKAKQEKGEKAILGLATGATPVGVYAELVRMHKEEGLSFKNVVTFNLDEYYPMKPDAAQSYVTFMNEQLFNHIDIDKENIHIPDGTLPENEVADFCLNYEKKISAYGGLDLQILGIGRTGHIGFNEPGSAPNSGTRLVTLDDLTRRDASRDFGGKENVPTKAITMGVGTIFKAREIILMAWNQKKAPIIKKAVEGEISAEVPATYLQLSDQVEFILDQDAASELTRFDTPWLVRDCVWDAKTIKKAVIWLAKTVNKPILKLTEEDYNNNGMAQLATEKGPVYNINIDIFNKLQHTITGWPGGKPNADDSQRPERANPAKKTSIIFSPHPDDDVISMGGTFIRLADQGHDVHVAYQTSGNTAVWDDDALRYLEFAIDFAKVQGNDASTLEQTYKDVRNFLEKKKPNQPDIKELLTVKGLIRKGEAIAGARFAGLKDENIHFMDLPFYDRYKASSKVSFEDDIIQTMELLKKYKPQQVFAAGDFADPHGTHKVCFNIILTALQRLKLTEYWIKDCWLWLYRGAWHEFEIHEIQMAVPLSPQEVKRKRLAIFKHQSQKDLPVFPGDDSREFWVRAEERTSETAKAYDQLGLAEYEAMEAFVRWEY</sequence>
<feature type="domain" description="Glucosamine/galactosamine-6-phosphate isomerase" evidence="3">
    <location>
        <begin position="23"/>
        <end position="245"/>
    </location>
</feature>
<dbReference type="SUPFAM" id="SSF102588">
    <property type="entry name" value="LmbE-like"/>
    <property type="match status" value="1"/>
</dbReference>
<keyword evidence="4" id="KW-0378">Hydrolase</keyword>
<dbReference type="PANTHER" id="PTHR42892:SF1">
    <property type="entry name" value="GLUCOSAMINE-6-PHOSPHATE ISOMERASE"/>
    <property type="match status" value="1"/>
</dbReference>
<dbReference type="AlphaFoldDB" id="A0A7K0FMU8"/>
<organism evidence="4 5">
    <name type="scientific">Pedobacter puniceum</name>
    <dbReference type="NCBI Taxonomy" id="2666136"/>
    <lineage>
        <taxon>Bacteria</taxon>
        <taxon>Pseudomonadati</taxon>
        <taxon>Bacteroidota</taxon>
        <taxon>Sphingobacteriia</taxon>
        <taxon>Sphingobacteriales</taxon>
        <taxon>Sphingobacteriaceae</taxon>
        <taxon>Pedobacter</taxon>
    </lineage>
</organism>
<dbReference type="InterPro" id="IPR004547">
    <property type="entry name" value="Glucosamine6P_isomerase"/>
</dbReference>
<proteinExistence type="predicted"/>
<protein>
    <recommendedName>
        <fullName evidence="1">Glucosamine-6-phosphate deaminase</fullName>
        <ecNumber evidence="1">3.5.99.6</ecNumber>
    </recommendedName>
</protein>
<dbReference type="NCBIfam" id="NF002557">
    <property type="entry name" value="PRK02122.1"/>
    <property type="match status" value="1"/>
</dbReference>
<name>A0A7K0FMU8_9SPHI</name>
<dbReference type="CDD" id="cd01399">
    <property type="entry name" value="GlcN6P_deaminase"/>
    <property type="match status" value="1"/>
</dbReference>
<dbReference type="InterPro" id="IPR006148">
    <property type="entry name" value="Glc/Gal-6P_isomerase"/>
</dbReference>
<feature type="region of interest" description="Disordered" evidence="2">
    <location>
        <begin position="337"/>
        <end position="359"/>
    </location>
</feature>
<accession>A0A7K0FMU8</accession>
<evidence type="ECO:0000256" key="2">
    <source>
        <dbReference type="SAM" id="MobiDB-lite"/>
    </source>
</evidence>
<dbReference type="Proteomes" id="UP000462931">
    <property type="component" value="Unassembled WGS sequence"/>
</dbReference>
<comment type="caution">
    <text evidence="4">The sequence shown here is derived from an EMBL/GenBank/DDBJ whole genome shotgun (WGS) entry which is preliminary data.</text>
</comment>
<dbReference type="SUPFAM" id="SSF100950">
    <property type="entry name" value="NagB/RpiA/CoA transferase-like"/>
    <property type="match status" value="1"/>
</dbReference>
<dbReference type="InterPro" id="IPR037171">
    <property type="entry name" value="NagB/RpiA_transferase-like"/>
</dbReference>
<dbReference type="RefSeq" id="WP_154286660.1">
    <property type="nucleotide sequence ID" value="NZ_WKJI01000001.1"/>
</dbReference>
<dbReference type="Pfam" id="PF01182">
    <property type="entry name" value="Glucosamine_iso"/>
    <property type="match status" value="1"/>
</dbReference>
<evidence type="ECO:0000259" key="3">
    <source>
        <dbReference type="Pfam" id="PF01182"/>
    </source>
</evidence>
<dbReference type="GO" id="GO:0004342">
    <property type="term" value="F:glucosamine-6-phosphate deaminase activity"/>
    <property type="evidence" value="ECO:0007669"/>
    <property type="project" value="UniProtKB-UniRule"/>
</dbReference>
<dbReference type="InterPro" id="IPR052960">
    <property type="entry name" value="GlcN6P_deaminase-like"/>
</dbReference>
<dbReference type="Gene3D" id="3.40.50.10320">
    <property type="entry name" value="LmbE-like"/>
    <property type="match status" value="1"/>
</dbReference>
<dbReference type="GO" id="GO:0005975">
    <property type="term" value="P:carbohydrate metabolic process"/>
    <property type="evidence" value="ECO:0007669"/>
    <property type="project" value="InterPro"/>
</dbReference>
<dbReference type="PANTHER" id="PTHR42892">
    <property type="entry name" value="GLUCOSAMINE-6-PHOSPHATE DEAMINASE-LIKE PROTEIN BT_0258-RELATED"/>
    <property type="match status" value="1"/>
</dbReference>